<evidence type="ECO:0000313" key="7">
    <source>
        <dbReference type="EMBL" id="SPR01985.1"/>
    </source>
</evidence>
<dbReference type="InterPro" id="IPR022043">
    <property type="entry name" value="CAF1A_DD"/>
</dbReference>
<sequence>MAVPPSADGAAAVAAVVVDLTQDAAGPGVDADVQAPPAKKARTGDPIDADDQALIDTFSRTMESLCNAPMRPSAVDLHDALVGHDSLAPIRDALLSSSSSSSSGSGGPALEHLPLLAAHLEGSPDPLQHHVDAFLAMSNGGWAPDAVRDAIVKVADRKAHGCKKGGADVDVHASTDARYRWRWEVAQLDHIPGGLRPWVKRERGIDAAIRRVVQACEAAVRLGAAKRRDGLHTKLLRAMDALAKAQNDVEARIAQNASERADEIRRSIKKASVSQRKKAAEESVKNVEKSRSFMEAFLVRSSPAKARPQDERSGGGQVGMFMPFYLKEHTTLAPQRGSARTTDAPLRFNVQADVALHVAGRRRRRRHRPPVSTRKRLLQFHTDVRPPFVGRLARTSTVVGGRRPFARDPSLDYTVDSDDEWEQDDVEDADVITDDDDGVLSDDSDDRDVELRRDGLEDDGWLEPEGDVGDAGEPSAPAPAHDVNLRIIGPVQDVTLLAEPDREALGAFRRIVCADVVERLAAAASTTVPTPKKITKFFSSKARAVAV</sequence>
<accession>A0A3P3YP38</accession>
<dbReference type="PANTHER" id="PTHR15272">
    <property type="entry name" value="CHROMATIN ASSEMBLY FACTOR 1 SUBUNIT A CAF-1 SUBUNIT A"/>
    <property type="match status" value="1"/>
</dbReference>
<dbReference type="GO" id="GO:0005634">
    <property type="term" value="C:nucleus"/>
    <property type="evidence" value="ECO:0007669"/>
    <property type="project" value="UniProtKB-SubCell"/>
</dbReference>
<geneLocation type="mitochondrion" evidence="7"/>
<keyword evidence="2" id="KW-0227">DNA damage</keyword>
<evidence type="ECO:0000256" key="3">
    <source>
        <dbReference type="ARBA" id="ARBA00023204"/>
    </source>
</evidence>
<reference evidence="7 8" key="1">
    <citation type="submission" date="2018-03" db="EMBL/GenBank/DDBJ databases">
        <authorList>
            <person name="Fogelqvist J."/>
        </authorList>
    </citation>
    <scope>NUCLEOTIDE SEQUENCE [LARGE SCALE GENOMIC DNA]</scope>
</reference>
<dbReference type="EMBL" id="OVEO01000020">
    <property type="protein sequence ID" value="SPR01985.1"/>
    <property type="molecule type" value="Genomic_DNA"/>
</dbReference>
<dbReference type="Proteomes" id="UP000290189">
    <property type="component" value="Unassembled WGS sequence"/>
</dbReference>
<gene>
    <name evidence="7" type="ORF">PLBR_LOCUS9200</name>
</gene>
<keyword evidence="3" id="KW-0234">DNA repair</keyword>
<dbReference type="Pfam" id="PF12253">
    <property type="entry name" value="CAF1A_dimeriz"/>
    <property type="match status" value="1"/>
</dbReference>
<feature type="compositionally biased region" description="Acidic residues" evidence="5">
    <location>
        <begin position="456"/>
        <end position="470"/>
    </location>
</feature>
<feature type="region of interest" description="Disordered" evidence="5">
    <location>
        <begin position="401"/>
        <end position="481"/>
    </location>
</feature>
<feature type="region of interest" description="Disordered" evidence="5">
    <location>
        <begin position="26"/>
        <end position="47"/>
    </location>
</feature>
<proteinExistence type="predicted"/>
<keyword evidence="7" id="KW-0496">Mitochondrion</keyword>
<dbReference type="GO" id="GO:0033186">
    <property type="term" value="C:CAF-1 complex"/>
    <property type="evidence" value="ECO:0007669"/>
    <property type="project" value="TreeGrafter"/>
</dbReference>
<name>A0A3P3YP38_PLABS</name>
<evidence type="ECO:0000256" key="5">
    <source>
        <dbReference type="SAM" id="MobiDB-lite"/>
    </source>
</evidence>
<keyword evidence="4" id="KW-0539">Nucleus</keyword>
<dbReference type="GO" id="GO:0006334">
    <property type="term" value="P:nucleosome assembly"/>
    <property type="evidence" value="ECO:0007669"/>
    <property type="project" value="TreeGrafter"/>
</dbReference>
<evidence type="ECO:0000256" key="1">
    <source>
        <dbReference type="ARBA" id="ARBA00004123"/>
    </source>
</evidence>
<dbReference type="AlphaFoldDB" id="A0A3P3YP38"/>
<evidence type="ECO:0000256" key="2">
    <source>
        <dbReference type="ARBA" id="ARBA00022763"/>
    </source>
</evidence>
<comment type="subcellular location">
    <subcellularLocation>
        <location evidence="1">Nucleus</location>
    </subcellularLocation>
</comment>
<evidence type="ECO:0000259" key="6">
    <source>
        <dbReference type="Pfam" id="PF12253"/>
    </source>
</evidence>
<organism evidence="7 8">
    <name type="scientific">Plasmodiophora brassicae</name>
    <name type="common">Clubroot disease agent</name>
    <dbReference type="NCBI Taxonomy" id="37360"/>
    <lineage>
        <taxon>Eukaryota</taxon>
        <taxon>Sar</taxon>
        <taxon>Rhizaria</taxon>
        <taxon>Endomyxa</taxon>
        <taxon>Phytomyxea</taxon>
        <taxon>Plasmodiophorida</taxon>
        <taxon>Plasmodiophoridae</taxon>
        <taxon>Plasmodiophora</taxon>
    </lineage>
</organism>
<evidence type="ECO:0000313" key="8">
    <source>
        <dbReference type="Proteomes" id="UP000290189"/>
    </source>
</evidence>
<dbReference type="GO" id="GO:0006281">
    <property type="term" value="P:DNA repair"/>
    <property type="evidence" value="ECO:0007669"/>
    <property type="project" value="UniProtKB-KW"/>
</dbReference>
<feature type="compositionally biased region" description="Acidic residues" evidence="5">
    <location>
        <begin position="415"/>
        <end position="448"/>
    </location>
</feature>
<dbReference type="PANTHER" id="PTHR15272:SF0">
    <property type="entry name" value="CHROMATIN ASSEMBLY FACTOR 1 SUBUNIT A"/>
    <property type="match status" value="1"/>
</dbReference>
<feature type="domain" description="Chromatin assembly factor 1 subunit A dimerization" evidence="6">
    <location>
        <begin position="376"/>
        <end position="446"/>
    </location>
</feature>
<protein>
    <recommendedName>
        <fullName evidence="6">Chromatin assembly factor 1 subunit A dimerization domain-containing protein</fullName>
    </recommendedName>
</protein>
<evidence type="ECO:0000256" key="4">
    <source>
        <dbReference type="ARBA" id="ARBA00023242"/>
    </source>
</evidence>